<organism evidence="1">
    <name type="scientific">marine sediment metagenome</name>
    <dbReference type="NCBI Taxonomy" id="412755"/>
    <lineage>
        <taxon>unclassified sequences</taxon>
        <taxon>metagenomes</taxon>
        <taxon>ecological metagenomes</taxon>
    </lineage>
</organism>
<evidence type="ECO:0000313" key="1">
    <source>
        <dbReference type="EMBL" id="GAH69797.1"/>
    </source>
</evidence>
<feature type="non-terminal residue" evidence="1">
    <location>
        <position position="82"/>
    </location>
</feature>
<sequence length="82" mass="9318">MKAKKCWMLTAALAIFLAGFLTIRVFATLKNDQRSLVEIKALCVFVQGLTEETKEAGLTREQIQTDVELKLRREGFRVVSED</sequence>
<proteinExistence type="predicted"/>
<reference evidence="1" key="1">
    <citation type="journal article" date="2014" name="Front. Microbiol.">
        <title>High frequency of phylogenetically diverse reductive dehalogenase-homologous genes in deep subseafloor sedimentary metagenomes.</title>
        <authorList>
            <person name="Kawai M."/>
            <person name="Futagami T."/>
            <person name="Toyoda A."/>
            <person name="Takaki Y."/>
            <person name="Nishi S."/>
            <person name="Hori S."/>
            <person name="Arai W."/>
            <person name="Tsubouchi T."/>
            <person name="Morono Y."/>
            <person name="Uchiyama I."/>
            <person name="Ito T."/>
            <person name="Fujiyama A."/>
            <person name="Inagaki F."/>
            <person name="Takami H."/>
        </authorList>
    </citation>
    <scope>NUCLEOTIDE SEQUENCE</scope>
    <source>
        <strain evidence="1">Expedition CK06-06</strain>
    </source>
</reference>
<dbReference type="EMBL" id="BARU01025726">
    <property type="protein sequence ID" value="GAH69797.1"/>
    <property type="molecule type" value="Genomic_DNA"/>
</dbReference>
<comment type="caution">
    <text evidence="1">The sequence shown here is derived from an EMBL/GenBank/DDBJ whole genome shotgun (WGS) entry which is preliminary data.</text>
</comment>
<dbReference type="AlphaFoldDB" id="X1HJY3"/>
<gene>
    <name evidence="1" type="ORF">S03H2_41415</name>
</gene>
<accession>X1HJY3</accession>
<name>X1HJY3_9ZZZZ</name>
<protein>
    <submittedName>
        <fullName evidence="1">Uncharacterized protein</fullName>
    </submittedName>
</protein>